<feature type="transmembrane region" description="Helical" evidence="8">
    <location>
        <begin position="6"/>
        <end position="27"/>
    </location>
</feature>
<name>A0ABU5IDD8_9BURK</name>
<keyword evidence="10" id="KW-1185">Reference proteome</keyword>
<dbReference type="RefSeq" id="WP_322465522.1">
    <property type="nucleotide sequence ID" value="NZ_JAXOJX010000014.1"/>
</dbReference>
<sequence length="314" mass="33045">MLNILSITVPIYLLIGLGYLAGLRGWFTKPESRVLGRFVIQLALPALMFQALSSRRVAEILNGPFLLSYAVGSLASMAVGLVVARKLRRRGIALSAYFGLGMSASNSGFVGYPIVVQFLGPVAAVAMALAMLVENLVMIPVAVALADGDNSSKAWAATLWRTLKRLAGNPLILSIVAGLAMSLLGLSLPQPVARAVQLLANASSAAALFVIGCSLVGLQLRGRLSDIAGVALGKLLLHPLLVLAMLTLLPPIEGPLRAAAVAFAAMPMLSIYPILAQRHGEESFTAAVLLLATLLSFMTISVWLWVLTAVLGWV</sequence>
<accession>A0ABU5IDD8</accession>
<feature type="transmembrane region" description="Helical" evidence="8">
    <location>
        <begin position="255"/>
        <end position="275"/>
    </location>
</feature>
<evidence type="ECO:0000256" key="5">
    <source>
        <dbReference type="ARBA" id="ARBA00022692"/>
    </source>
</evidence>
<evidence type="ECO:0000256" key="4">
    <source>
        <dbReference type="ARBA" id="ARBA00022475"/>
    </source>
</evidence>
<comment type="subcellular location">
    <subcellularLocation>
        <location evidence="1">Cell membrane</location>
        <topology evidence="1">Multi-pass membrane protein</topology>
    </subcellularLocation>
</comment>
<feature type="transmembrane region" description="Helical" evidence="8">
    <location>
        <begin position="65"/>
        <end position="84"/>
    </location>
</feature>
<evidence type="ECO:0000313" key="9">
    <source>
        <dbReference type="EMBL" id="MDZ5457121.1"/>
    </source>
</evidence>
<feature type="transmembrane region" description="Helical" evidence="8">
    <location>
        <begin position="287"/>
        <end position="313"/>
    </location>
</feature>
<keyword evidence="7 8" id="KW-0472">Membrane</keyword>
<protein>
    <submittedName>
        <fullName evidence="9">AEC family transporter</fullName>
    </submittedName>
</protein>
<feature type="transmembrane region" description="Helical" evidence="8">
    <location>
        <begin position="230"/>
        <end position="249"/>
    </location>
</feature>
<feature type="transmembrane region" description="Helical" evidence="8">
    <location>
        <begin position="122"/>
        <end position="145"/>
    </location>
</feature>
<evidence type="ECO:0000256" key="1">
    <source>
        <dbReference type="ARBA" id="ARBA00004651"/>
    </source>
</evidence>
<keyword evidence="3" id="KW-0813">Transport</keyword>
<feature type="transmembrane region" description="Helical" evidence="8">
    <location>
        <begin position="198"/>
        <end position="218"/>
    </location>
</feature>
<reference evidence="9 10" key="1">
    <citation type="submission" date="2023-11" db="EMBL/GenBank/DDBJ databases">
        <title>Draft genome of Azohydromonas lata strain H1 (DSM1123), a polyhydroxyalkanoate producer.</title>
        <authorList>
            <person name="Traversa D."/>
            <person name="D'Addabbo P."/>
            <person name="Pazzani C."/>
            <person name="Manzari C."/>
            <person name="Chiara M."/>
            <person name="Scrascia M."/>
        </authorList>
    </citation>
    <scope>NUCLEOTIDE SEQUENCE [LARGE SCALE GENOMIC DNA]</scope>
    <source>
        <strain evidence="9 10">H1</strain>
    </source>
</reference>
<dbReference type="PANTHER" id="PTHR36838:SF3">
    <property type="entry name" value="TRANSPORTER AUXIN EFFLUX CARRIER EC FAMILY"/>
    <property type="match status" value="1"/>
</dbReference>
<dbReference type="Proteomes" id="UP001293718">
    <property type="component" value="Unassembled WGS sequence"/>
</dbReference>
<keyword evidence="6 8" id="KW-1133">Transmembrane helix</keyword>
<evidence type="ECO:0000256" key="8">
    <source>
        <dbReference type="SAM" id="Phobius"/>
    </source>
</evidence>
<dbReference type="InterPro" id="IPR038770">
    <property type="entry name" value="Na+/solute_symporter_sf"/>
</dbReference>
<keyword evidence="5 8" id="KW-0812">Transmembrane</keyword>
<dbReference type="Pfam" id="PF03547">
    <property type="entry name" value="Mem_trans"/>
    <property type="match status" value="1"/>
</dbReference>
<evidence type="ECO:0000256" key="3">
    <source>
        <dbReference type="ARBA" id="ARBA00022448"/>
    </source>
</evidence>
<feature type="transmembrane region" description="Helical" evidence="8">
    <location>
        <begin position="96"/>
        <end position="116"/>
    </location>
</feature>
<comment type="caution">
    <text evidence="9">The sequence shown here is derived from an EMBL/GenBank/DDBJ whole genome shotgun (WGS) entry which is preliminary data.</text>
</comment>
<evidence type="ECO:0000256" key="2">
    <source>
        <dbReference type="ARBA" id="ARBA00010145"/>
    </source>
</evidence>
<feature type="transmembrane region" description="Helical" evidence="8">
    <location>
        <begin position="166"/>
        <end position="186"/>
    </location>
</feature>
<feature type="transmembrane region" description="Helical" evidence="8">
    <location>
        <begin position="34"/>
        <end position="53"/>
    </location>
</feature>
<dbReference type="EMBL" id="JAXOJX010000014">
    <property type="protein sequence ID" value="MDZ5457121.1"/>
    <property type="molecule type" value="Genomic_DNA"/>
</dbReference>
<dbReference type="Gene3D" id="1.20.1530.20">
    <property type="match status" value="1"/>
</dbReference>
<proteinExistence type="inferred from homology"/>
<evidence type="ECO:0000256" key="6">
    <source>
        <dbReference type="ARBA" id="ARBA00022989"/>
    </source>
</evidence>
<dbReference type="InterPro" id="IPR004776">
    <property type="entry name" value="Mem_transp_PIN-like"/>
</dbReference>
<evidence type="ECO:0000313" key="10">
    <source>
        <dbReference type="Proteomes" id="UP001293718"/>
    </source>
</evidence>
<dbReference type="PANTHER" id="PTHR36838">
    <property type="entry name" value="AUXIN EFFLUX CARRIER FAMILY PROTEIN"/>
    <property type="match status" value="1"/>
</dbReference>
<evidence type="ECO:0000256" key="7">
    <source>
        <dbReference type="ARBA" id="ARBA00023136"/>
    </source>
</evidence>
<organism evidence="9 10">
    <name type="scientific">Azohydromonas lata</name>
    <dbReference type="NCBI Taxonomy" id="45677"/>
    <lineage>
        <taxon>Bacteria</taxon>
        <taxon>Pseudomonadati</taxon>
        <taxon>Pseudomonadota</taxon>
        <taxon>Betaproteobacteria</taxon>
        <taxon>Burkholderiales</taxon>
        <taxon>Sphaerotilaceae</taxon>
        <taxon>Azohydromonas</taxon>
    </lineage>
</organism>
<comment type="similarity">
    <text evidence="2">Belongs to the auxin efflux carrier (TC 2.A.69) family.</text>
</comment>
<gene>
    <name evidence="9" type="ORF">SM757_11120</name>
</gene>
<keyword evidence="4" id="KW-1003">Cell membrane</keyword>